<dbReference type="PANTHER" id="PTHR47723">
    <property type="entry name" value="OS05G0353850 PROTEIN"/>
    <property type="match status" value="1"/>
</dbReference>
<evidence type="ECO:0000259" key="1">
    <source>
        <dbReference type="Pfam" id="PF13456"/>
    </source>
</evidence>
<reference evidence="2 3" key="1">
    <citation type="journal article" date="2018" name="Front. Plant Sci.">
        <title>Red Clover (Trifolium pratense) and Zigzag Clover (T. medium) - A Picture of Genomic Similarities and Differences.</title>
        <authorList>
            <person name="Dluhosova J."/>
            <person name="Istvanek J."/>
            <person name="Nedelnik J."/>
            <person name="Repkova J."/>
        </authorList>
    </citation>
    <scope>NUCLEOTIDE SEQUENCE [LARGE SCALE GENOMIC DNA]</scope>
    <source>
        <strain evidence="3">cv. 10/8</strain>
        <tissue evidence="2">Leaf</tissue>
    </source>
</reference>
<dbReference type="AlphaFoldDB" id="A0A392P440"/>
<proteinExistence type="predicted"/>
<dbReference type="Pfam" id="PF13456">
    <property type="entry name" value="RVT_3"/>
    <property type="match status" value="1"/>
</dbReference>
<dbReference type="InterPro" id="IPR053151">
    <property type="entry name" value="RNase_H-like"/>
</dbReference>
<dbReference type="GO" id="GO:0003676">
    <property type="term" value="F:nucleic acid binding"/>
    <property type="evidence" value="ECO:0007669"/>
    <property type="project" value="InterPro"/>
</dbReference>
<keyword evidence="2" id="KW-0808">Transferase</keyword>
<dbReference type="SUPFAM" id="SSF53098">
    <property type="entry name" value="Ribonuclease H-like"/>
    <property type="match status" value="1"/>
</dbReference>
<comment type="caution">
    <text evidence="2">The sequence shown here is derived from an EMBL/GenBank/DDBJ whole genome shotgun (WGS) entry which is preliminary data.</text>
</comment>
<keyword evidence="2" id="KW-0548">Nucleotidyltransferase</keyword>
<keyword evidence="3" id="KW-1185">Reference proteome</keyword>
<dbReference type="EMBL" id="LXQA010062076">
    <property type="protein sequence ID" value="MCI06512.1"/>
    <property type="molecule type" value="Genomic_DNA"/>
</dbReference>
<name>A0A392P440_9FABA</name>
<evidence type="ECO:0000313" key="2">
    <source>
        <dbReference type="EMBL" id="MCI06512.1"/>
    </source>
</evidence>
<evidence type="ECO:0000313" key="3">
    <source>
        <dbReference type="Proteomes" id="UP000265520"/>
    </source>
</evidence>
<dbReference type="InterPro" id="IPR002156">
    <property type="entry name" value="RNaseH_domain"/>
</dbReference>
<sequence length="131" mass="15123">MSVLGARTCPVSFRYAGVMEISEHLKISGLSIIHTKLMALILAMEIAHRKQCHYLWLESDSKASLHTFDNSNVVSWDLRNRWLNCMNYGLHLYWSHICRDGDSCADKLANMGHAYVQMEWWDSLPAMLHAR</sequence>
<dbReference type="InterPro" id="IPR012337">
    <property type="entry name" value="RNaseH-like_sf"/>
</dbReference>
<dbReference type="GO" id="GO:0004523">
    <property type="term" value="F:RNA-DNA hybrid ribonuclease activity"/>
    <property type="evidence" value="ECO:0007669"/>
    <property type="project" value="InterPro"/>
</dbReference>
<dbReference type="CDD" id="cd06222">
    <property type="entry name" value="RNase_H_like"/>
    <property type="match status" value="1"/>
</dbReference>
<dbReference type="PANTHER" id="PTHR47723:SF23">
    <property type="entry name" value="REVERSE TRANSCRIPTASE-LIKE PROTEIN"/>
    <property type="match status" value="1"/>
</dbReference>
<organism evidence="2 3">
    <name type="scientific">Trifolium medium</name>
    <dbReference type="NCBI Taxonomy" id="97028"/>
    <lineage>
        <taxon>Eukaryota</taxon>
        <taxon>Viridiplantae</taxon>
        <taxon>Streptophyta</taxon>
        <taxon>Embryophyta</taxon>
        <taxon>Tracheophyta</taxon>
        <taxon>Spermatophyta</taxon>
        <taxon>Magnoliopsida</taxon>
        <taxon>eudicotyledons</taxon>
        <taxon>Gunneridae</taxon>
        <taxon>Pentapetalae</taxon>
        <taxon>rosids</taxon>
        <taxon>fabids</taxon>
        <taxon>Fabales</taxon>
        <taxon>Fabaceae</taxon>
        <taxon>Papilionoideae</taxon>
        <taxon>50 kb inversion clade</taxon>
        <taxon>NPAAA clade</taxon>
        <taxon>Hologalegina</taxon>
        <taxon>IRL clade</taxon>
        <taxon>Trifolieae</taxon>
        <taxon>Trifolium</taxon>
    </lineage>
</organism>
<protein>
    <submittedName>
        <fullName evidence="2">RNA-directed DNA polymerase (Reverse transcriptase)</fullName>
    </submittedName>
</protein>
<dbReference type="GO" id="GO:0003964">
    <property type="term" value="F:RNA-directed DNA polymerase activity"/>
    <property type="evidence" value="ECO:0007669"/>
    <property type="project" value="UniProtKB-KW"/>
</dbReference>
<dbReference type="InterPro" id="IPR044730">
    <property type="entry name" value="RNase_H-like_dom_plant"/>
</dbReference>
<feature type="domain" description="RNase H type-1" evidence="1">
    <location>
        <begin position="31"/>
        <end position="111"/>
    </location>
</feature>
<dbReference type="Gene3D" id="3.30.420.10">
    <property type="entry name" value="Ribonuclease H-like superfamily/Ribonuclease H"/>
    <property type="match status" value="1"/>
</dbReference>
<dbReference type="Proteomes" id="UP000265520">
    <property type="component" value="Unassembled WGS sequence"/>
</dbReference>
<accession>A0A392P440</accession>
<dbReference type="InterPro" id="IPR036397">
    <property type="entry name" value="RNaseH_sf"/>
</dbReference>
<keyword evidence="2" id="KW-0695">RNA-directed DNA polymerase</keyword>